<proteinExistence type="predicted"/>
<dbReference type="AlphaFoldDB" id="A0A4Y3WS08"/>
<dbReference type="CDD" id="cd06260">
    <property type="entry name" value="DUF820-like"/>
    <property type="match status" value="1"/>
</dbReference>
<dbReference type="InterPro" id="IPR011335">
    <property type="entry name" value="Restrct_endonuc-II-like"/>
</dbReference>
<evidence type="ECO:0000259" key="1">
    <source>
        <dbReference type="Pfam" id="PF05685"/>
    </source>
</evidence>
<dbReference type="EMBL" id="BJNG01000020">
    <property type="protein sequence ID" value="GEC20569.1"/>
    <property type="molecule type" value="Genomic_DNA"/>
</dbReference>
<dbReference type="InterPro" id="IPR012296">
    <property type="entry name" value="Nuclease_put_TT1808"/>
</dbReference>
<dbReference type="SUPFAM" id="SSF52980">
    <property type="entry name" value="Restriction endonuclease-like"/>
    <property type="match status" value="1"/>
</dbReference>
<dbReference type="OrthoDB" id="274140at2"/>
<comment type="caution">
    <text evidence="2">The sequence shown here is derived from an EMBL/GenBank/DDBJ whole genome shotgun (WGS) entry which is preliminary data.</text>
</comment>
<feature type="domain" description="Putative restriction endonuclease" evidence="1">
    <location>
        <begin position="22"/>
        <end position="160"/>
    </location>
</feature>
<dbReference type="InterPro" id="IPR008538">
    <property type="entry name" value="Uma2"/>
</dbReference>
<sequence>MRVVMLEAPQALLDERRRLGLDGRDEMWDGVLHVVPPAGGPHQGLSSEFFGMMFGVAKARGLVPRMETGLFRTADDYRVPDQLYCRPEHLSDRGAEGAELVVEVRSEDDETYRKLPFFAALGVREVLVLHPTPRRAELYRLVEDRLLPVQADAAGELASDVLGVRVRAVPDALRLTWDGGSADV</sequence>
<accession>A0A4Y3WS08</accession>
<organism evidence="2 3">
    <name type="scientific">Pseudonocardia hydrocarbonoxydans</name>
    <dbReference type="NCBI Taxonomy" id="76726"/>
    <lineage>
        <taxon>Bacteria</taxon>
        <taxon>Bacillati</taxon>
        <taxon>Actinomycetota</taxon>
        <taxon>Actinomycetes</taxon>
        <taxon>Pseudonocardiales</taxon>
        <taxon>Pseudonocardiaceae</taxon>
        <taxon>Pseudonocardia</taxon>
    </lineage>
</organism>
<dbReference type="RefSeq" id="WP_141279110.1">
    <property type="nucleotide sequence ID" value="NZ_BAAARZ010000003.1"/>
</dbReference>
<keyword evidence="3" id="KW-1185">Reference proteome</keyword>
<dbReference type="Pfam" id="PF05685">
    <property type="entry name" value="Uma2"/>
    <property type="match status" value="1"/>
</dbReference>
<reference evidence="2 3" key="1">
    <citation type="submission" date="2019-06" db="EMBL/GenBank/DDBJ databases">
        <title>Whole genome shotgun sequence of Pseudonocardia hydrocarbonoxydans NBRC 14498.</title>
        <authorList>
            <person name="Hosoyama A."/>
            <person name="Uohara A."/>
            <person name="Ohji S."/>
            <person name="Ichikawa N."/>
        </authorList>
    </citation>
    <scope>NUCLEOTIDE SEQUENCE [LARGE SCALE GENOMIC DNA]</scope>
    <source>
        <strain evidence="2 3">NBRC 14498</strain>
    </source>
</reference>
<evidence type="ECO:0000313" key="2">
    <source>
        <dbReference type="EMBL" id="GEC20569.1"/>
    </source>
</evidence>
<protein>
    <recommendedName>
        <fullName evidence="1">Putative restriction endonuclease domain-containing protein</fullName>
    </recommendedName>
</protein>
<name>A0A4Y3WS08_9PSEU</name>
<dbReference type="Proteomes" id="UP000320338">
    <property type="component" value="Unassembled WGS sequence"/>
</dbReference>
<evidence type="ECO:0000313" key="3">
    <source>
        <dbReference type="Proteomes" id="UP000320338"/>
    </source>
</evidence>
<gene>
    <name evidence="2" type="ORF">PHY01_28520</name>
</gene>
<dbReference type="Gene3D" id="3.90.1570.10">
    <property type="entry name" value="tt1808, chain A"/>
    <property type="match status" value="1"/>
</dbReference>